<dbReference type="Proteomes" id="UP000784294">
    <property type="component" value="Unassembled WGS sequence"/>
</dbReference>
<protein>
    <submittedName>
        <fullName evidence="1">Uncharacterized protein</fullName>
    </submittedName>
</protein>
<sequence length="209" mass="23457">MLRLIAWHTPRNECLNYVTRAVRVTDQILISMATNRQSVVDALVDRLAYEVDIVLSSSPNDIVATQLSCPSKANLIGKTEAFPIPVQTIQETQLGASNQQDIVENSLNEFGHIASSANDLSPSGAFNTQRSGLMKSILNLLKRLCLDTDWNDAIRNVMETENRLPSVMRRIFTNGHSHFTPHLALFAMETITNYIYTYPSRISFMQVIT</sequence>
<name>A0A3S5B8V1_9PLAT</name>
<dbReference type="OrthoDB" id="423283at2759"/>
<comment type="caution">
    <text evidence="1">The sequence shown here is derived from an EMBL/GenBank/DDBJ whole genome shotgun (WGS) entry which is preliminary data.</text>
</comment>
<keyword evidence="2" id="KW-1185">Reference proteome</keyword>
<gene>
    <name evidence="1" type="ORF">PXEA_LOCUS9781</name>
</gene>
<accession>A0A3S5B8V1</accession>
<evidence type="ECO:0000313" key="2">
    <source>
        <dbReference type="Proteomes" id="UP000784294"/>
    </source>
</evidence>
<dbReference type="AlphaFoldDB" id="A0A3S5B8V1"/>
<proteinExistence type="predicted"/>
<organism evidence="1 2">
    <name type="scientific">Protopolystoma xenopodis</name>
    <dbReference type="NCBI Taxonomy" id="117903"/>
    <lineage>
        <taxon>Eukaryota</taxon>
        <taxon>Metazoa</taxon>
        <taxon>Spiralia</taxon>
        <taxon>Lophotrochozoa</taxon>
        <taxon>Platyhelminthes</taxon>
        <taxon>Monogenea</taxon>
        <taxon>Polyopisthocotylea</taxon>
        <taxon>Polystomatidea</taxon>
        <taxon>Polystomatidae</taxon>
        <taxon>Protopolystoma</taxon>
    </lineage>
</organism>
<dbReference type="EMBL" id="CAAALY010028061">
    <property type="protein sequence ID" value="VEL16341.1"/>
    <property type="molecule type" value="Genomic_DNA"/>
</dbReference>
<reference evidence="1" key="1">
    <citation type="submission" date="2018-11" db="EMBL/GenBank/DDBJ databases">
        <authorList>
            <consortium name="Pathogen Informatics"/>
        </authorList>
    </citation>
    <scope>NUCLEOTIDE SEQUENCE</scope>
</reference>
<evidence type="ECO:0000313" key="1">
    <source>
        <dbReference type="EMBL" id="VEL16341.1"/>
    </source>
</evidence>